<keyword evidence="11" id="KW-1185">Reference proteome</keyword>
<protein>
    <recommendedName>
        <fullName evidence="2">histidine kinase</fullName>
        <ecNumber evidence="2">2.7.13.3</ecNumber>
    </recommendedName>
</protein>
<sequence length="1081" mass="118797">MPPFLTGGGNCSDIIAFRDWSKTPLGPISAWPAILKNTLSVIMSSPVPIVTLWGEEGVMLYNDAYSGFAAGRHPVLLGSNVREGWPEVADFNDNVMKVGLRGGTLRYEDQELTLHRNGAPEQVWMNLDYSPIHDEAGTPVAVMAVVVETTAKVRAKRALQDDRERLRRMFEQAPGFIAIVGGPQHEFELANPAYMELVGKRDLIGRAVKDALPEVAGQGFFELLDAAFAEGLSTTRLAEPITLDRQAGMGTETRYLDFSYQPVRDAAGEIVGVFVQGNDVTAHIEAQRAVRESEERFRTFAQALPCQVWSANASGRVDWINERSYQYTGMHEGSLRDEGWSTVMHPEDIAGAEELWNKAVRAEEAFEREVRLRSVNGVYRWHLCRALPVRNADGDITRWIAVNMDIHDQKTAAHFLERVNQDLEQKVAESAADRERMWRLSTDLMLVADLEASIVSVNPAWTDLLGWTAVELIGQSFINLIHLDDVAPTLDEIQRLSDGNRTMKFVNRFRRREGGYCTLSWTAVPDNGFIHAVGRDISADVAATEALRQTELALQQSQRMETIGKLTGGVAHDFNNLLQVISGNLQLLTKDVQGNEKAERRLQQALAGVNRGGRLASQLLAFGRRQALEPKAVRLARLVAEMDDMLRRSLGDAIEVETVTSGGLWNTFVDPGQLENAILNLAINARDAMEGNGKLTIEVGNAYLDDTYAYSHPEVEPGQYVMIAVTDTGSGMTPDVMNKAYEPFFSTKPEGKGSGLGLSMVYGFVKQSGGHIKLYSEQGHGTTVKLYLPRTLESEVQPVMAEVSPAEGGTEVVLVAEDDEQVRTTVIETLNDLGYRVLRANDALSALAIVESGVHIDLLFTDVVMPGPMKSTELARKARERIPGIAVLYTSGYTENSIVHGGRLDPGVELLSKPYSREALARKIRRVLGNRSAKRGDAFSDIPIDRTAPRPSFGMHAVESGAGKASPALHILYVEDDDLIRAVTVELLETFGHVVHEATDSTSALALLDKHDVDVLLTDIGLPDVPGDELARVARERQPDLSVIFATGQNDAPSIEGVVLLRKPYDTASLETAIRRVLDPS</sequence>
<feature type="modified residue" description="4-aspartylphosphate" evidence="4">
    <location>
        <position position="1019"/>
    </location>
</feature>
<dbReference type="PANTHER" id="PTHR43065:SF49">
    <property type="entry name" value="HISTIDINE KINASE"/>
    <property type="match status" value="1"/>
</dbReference>
<dbReference type="CDD" id="cd00082">
    <property type="entry name" value="HisKA"/>
    <property type="match status" value="1"/>
</dbReference>
<dbReference type="FunFam" id="3.30.450.20:FF:000099">
    <property type="entry name" value="Sensory box sensor histidine kinase"/>
    <property type="match status" value="1"/>
</dbReference>
<evidence type="ECO:0000256" key="5">
    <source>
        <dbReference type="SAM" id="Coils"/>
    </source>
</evidence>
<dbReference type="InterPro" id="IPR004358">
    <property type="entry name" value="Sig_transdc_His_kin-like_C"/>
</dbReference>
<dbReference type="Gene3D" id="1.10.287.130">
    <property type="match status" value="1"/>
</dbReference>
<feature type="coiled-coil region" evidence="5">
    <location>
        <begin position="406"/>
        <end position="433"/>
    </location>
</feature>
<dbReference type="Pfam" id="PF00512">
    <property type="entry name" value="HisKA"/>
    <property type="match status" value="1"/>
</dbReference>
<dbReference type="NCBIfam" id="TIGR00229">
    <property type="entry name" value="sensory_box"/>
    <property type="match status" value="2"/>
</dbReference>
<dbReference type="PROSITE" id="PS50112">
    <property type="entry name" value="PAS"/>
    <property type="match status" value="2"/>
</dbReference>
<feature type="domain" description="PAC" evidence="9">
    <location>
        <begin position="366"/>
        <end position="418"/>
    </location>
</feature>
<dbReference type="GO" id="GO:0000155">
    <property type="term" value="F:phosphorelay sensor kinase activity"/>
    <property type="evidence" value="ECO:0007669"/>
    <property type="project" value="InterPro"/>
</dbReference>
<dbReference type="EC" id="2.7.13.3" evidence="2"/>
<dbReference type="SUPFAM" id="SSF55785">
    <property type="entry name" value="PYP-like sensor domain (PAS domain)"/>
    <property type="match status" value="3"/>
</dbReference>
<evidence type="ECO:0000256" key="4">
    <source>
        <dbReference type="PROSITE-ProRule" id="PRU00169"/>
    </source>
</evidence>
<dbReference type="Gene3D" id="3.30.565.10">
    <property type="entry name" value="Histidine kinase-like ATPase, C-terminal domain"/>
    <property type="match status" value="1"/>
</dbReference>
<feature type="domain" description="PAS" evidence="8">
    <location>
        <begin position="293"/>
        <end position="363"/>
    </location>
</feature>
<dbReference type="Gene3D" id="3.40.50.2300">
    <property type="match status" value="2"/>
</dbReference>
<evidence type="ECO:0000259" key="9">
    <source>
        <dbReference type="PROSITE" id="PS50113"/>
    </source>
</evidence>
<dbReference type="InterPro" id="IPR005467">
    <property type="entry name" value="His_kinase_dom"/>
</dbReference>
<dbReference type="InterPro" id="IPR035965">
    <property type="entry name" value="PAS-like_dom_sf"/>
</dbReference>
<dbReference type="CDD" id="cd00130">
    <property type="entry name" value="PAS"/>
    <property type="match status" value="2"/>
</dbReference>
<dbReference type="CDD" id="cd16919">
    <property type="entry name" value="HATPase_CckA-like"/>
    <property type="match status" value="1"/>
</dbReference>
<comment type="caution">
    <text evidence="10">The sequence shown here is derived from an EMBL/GenBank/DDBJ whole genome shotgun (WGS) entry which is preliminary data.</text>
</comment>
<dbReference type="Proteomes" id="UP000198263">
    <property type="component" value="Unassembled WGS sequence"/>
</dbReference>
<feature type="domain" description="Histidine kinase" evidence="6">
    <location>
        <begin position="569"/>
        <end position="792"/>
    </location>
</feature>
<dbReference type="EMBL" id="FCNV02000004">
    <property type="protein sequence ID" value="SAL30522.1"/>
    <property type="molecule type" value="Genomic_DNA"/>
</dbReference>
<dbReference type="InterPro" id="IPR013655">
    <property type="entry name" value="PAS_fold_3"/>
</dbReference>
<evidence type="ECO:0000313" key="10">
    <source>
        <dbReference type="EMBL" id="SAL30522.1"/>
    </source>
</evidence>
<feature type="domain" description="Response regulatory" evidence="7">
    <location>
        <begin position="970"/>
        <end position="1078"/>
    </location>
</feature>
<gene>
    <name evidence="10" type="ORF">AWB72_02595</name>
</gene>
<keyword evidence="10" id="KW-0808">Transferase</keyword>
<organism evidence="10 11">
    <name type="scientific">Caballeronia concitans</name>
    <dbReference type="NCBI Taxonomy" id="1777133"/>
    <lineage>
        <taxon>Bacteria</taxon>
        <taxon>Pseudomonadati</taxon>
        <taxon>Pseudomonadota</taxon>
        <taxon>Betaproteobacteria</taxon>
        <taxon>Burkholderiales</taxon>
        <taxon>Burkholderiaceae</taxon>
        <taxon>Caballeronia</taxon>
    </lineage>
</organism>
<evidence type="ECO:0000256" key="1">
    <source>
        <dbReference type="ARBA" id="ARBA00000085"/>
    </source>
</evidence>
<evidence type="ECO:0000259" key="6">
    <source>
        <dbReference type="PROSITE" id="PS50109"/>
    </source>
</evidence>
<dbReference type="InterPro" id="IPR001789">
    <property type="entry name" value="Sig_transdc_resp-reg_receiver"/>
</dbReference>
<dbReference type="SMART" id="SM00448">
    <property type="entry name" value="REC"/>
    <property type="match status" value="2"/>
</dbReference>
<dbReference type="PANTHER" id="PTHR43065">
    <property type="entry name" value="SENSOR HISTIDINE KINASE"/>
    <property type="match status" value="1"/>
</dbReference>
<feature type="domain" description="PAC" evidence="9">
    <location>
        <begin position="108"/>
        <end position="161"/>
    </location>
</feature>
<feature type="domain" description="PAS" evidence="8">
    <location>
        <begin position="445"/>
        <end position="500"/>
    </location>
</feature>
<feature type="domain" description="PAC" evidence="9">
    <location>
        <begin position="237"/>
        <end position="292"/>
    </location>
</feature>
<dbReference type="InterPro" id="IPR036890">
    <property type="entry name" value="HATPase_C_sf"/>
</dbReference>
<dbReference type="InterPro" id="IPR000700">
    <property type="entry name" value="PAS-assoc_C"/>
</dbReference>
<dbReference type="InterPro" id="IPR011006">
    <property type="entry name" value="CheY-like_superfamily"/>
</dbReference>
<reference evidence="10 11" key="1">
    <citation type="submission" date="2016-01" db="EMBL/GenBank/DDBJ databases">
        <authorList>
            <person name="Peeters C."/>
        </authorList>
    </citation>
    <scope>NUCLEOTIDE SEQUENCE [LARGE SCALE GENOMIC DNA]</scope>
    <source>
        <strain evidence="10">LMG 29315</strain>
    </source>
</reference>
<feature type="modified residue" description="4-aspartylphosphate" evidence="4">
    <location>
        <position position="862"/>
    </location>
</feature>
<dbReference type="InterPro" id="IPR036097">
    <property type="entry name" value="HisK_dim/P_sf"/>
</dbReference>
<comment type="catalytic activity">
    <reaction evidence="1">
        <text>ATP + protein L-histidine = ADP + protein N-phospho-L-histidine.</text>
        <dbReference type="EC" id="2.7.13.3"/>
    </reaction>
</comment>
<feature type="domain" description="Response regulatory" evidence="7">
    <location>
        <begin position="812"/>
        <end position="928"/>
    </location>
</feature>
<dbReference type="SMART" id="SM00091">
    <property type="entry name" value="PAS"/>
    <property type="match status" value="3"/>
</dbReference>
<dbReference type="InterPro" id="IPR001610">
    <property type="entry name" value="PAC"/>
</dbReference>
<dbReference type="InterPro" id="IPR003594">
    <property type="entry name" value="HATPase_dom"/>
</dbReference>
<keyword evidence="5" id="KW-0175">Coiled coil</keyword>
<dbReference type="CDD" id="cd18161">
    <property type="entry name" value="REC_hyHK_blue-like"/>
    <property type="match status" value="1"/>
</dbReference>
<keyword evidence="3 4" id="KW-0597">Phosphoprotein</keyword>
<dbReference type="SMART" id="SM00086">
    <property type="entry name" value="PAC"/>
    <property type="match status" value="4"/>
</dbReference>
<dbReference type="InterPro" id="IPR000014">
    <property type="entry name" value="PAS"/>
</dbReference>
<dbReference type="PRINTS" id="PR00344">
    <property type="entry name" value="BCTRLSENSOR"/>
</dbReference>
<dbReference type="Pfam" id="PF00072">
    <property type="entry name" value="Response_reg"/>
    <property type="match status" value="2"/>
</dbReference>
<evidence type="ECO:0000313" key="11">
    <source>
        <dbReference type="Proteomes" id="UP000198263"/>
    </source>
</evidence>
<dbReference type="SMART" id="SM00387">
    <property type="entry name" value="HATPase_c"/>
    <property type="match status" value="1"/>
</dbReference>
<dbReference type="PROSITE" id="PS50109">
    <property type="entry name" value="HIS_KIN"/>
    <property type="match status" value="1"/>
</dbReference>
<dbReference type="AlphaFoldDB" id="A0A658QXD1"/>
<dbReference type="InterPro" id="IPR003661">
    <property type="entry name" value="HisK_dim/P_dom"/>
</dbReference>
<dbReference type="Gene3D" id="3.30.450.20">
    <property type="entry name" value="PAS domain"/>
    <property type="match status" value="4"/>
</dbReference>
<evidence type="ECO:0000259" key="7">
    <source>
        <dbReference type="PROSITE" id="PS50110"/>
    </source>
</evidence>
<dbReference type="InterPro" id="IPR013656">
    <property type="entry name" value="PAS_4"/>
</dbReference>
<dbReference type="PROSITE" id="PS50110">
    <property type="entry name" value="RESPONSE_REGULATORY"/>
    <property type="match status" value="2"/>
</dbReference>
<evidence type="ECO:0000256" key="3">
    <source>
        <dbReference type="ARBA" id="ARBA00022553"/>
    </source>
</evidence>
<dbReference type="PROSITE" id="PS50113">
    <property type="entry name" value="PAC"/>
    <property type="match status" value="3"/>
</dbReference>
<name>A0A658QXD1_9BURK</name>
<dbReference type="Pfam" id="PF08448">
    <property type="entry name" value="PAS_4"/>
    <property type="match status" value="2"/>
</dbReference>
<dbReference type="SUPFAM" id="SSF55874">
    <property type="entry name" value="ATPase domain of HSP90 chaperone/DNA topoisomerase II/histidine kinase"/>
    <property type="match status" value="1"/>
</dbReference>
<dbReference type="SMART" id="SM00388">
    <property type="entry name" value="HisKA"/>
    <property type="match status" value="1"/>
</dbReference>
<dbReference type="SUPFAM" id="SSF47384">
    <property type="entry name" value="Homodimeric domain of signal transducing histidine kinase"/>
    <property type="match status" value="1"/>
</dbReference>
<accession>A0A658QXD1</accession>
<keyword evidence="10" id="KW-0418">Kinase</keyword>
<dbReference type="Pfam" id="PF02518">
    <property type="entry name" value="HATPase_c"/>
    <property type="match status" value="1"/>
</dbReference>
<dbReference type="Pfam" id="PF08447">
    <property type="entry name" value="PAS_3"/>
    <property type="match status" value="2"/>
</dbReference>
<dbReference type="SUPFAM" id="SSF52172">
    <property type="entry name" value="CheY-like"/>
    <property type="match status" value="2"/>
</dbReference>
<evidence type="ECO:0000256" key="2">
    <source>
        <dbReference type="ARBA" id="ARBA00012438"/>
    </source>
</evidence>
<proteinExistence type="predicted"/>
<evidence type="ECO:0000259" key="8">
    <source>
        <dbReference type="PROSITE" id="PS50112"/>
    </source>
</evidence>